<keyword evidence="7 10" id="KW-0472">Membrane</keyword>
<keyword evidence="12" id="KW-1185">Reference proteome</keyword>
<feature type="transmembrane region" description="Helical" evidence="10">
    <location>
        <begin position="80"/>
        <end position="101"/>
    </location>
</feature>
<evidence type="ECO:0000256" key="10">
    <source>
        <dbReference type="SAM" id="Phobius"/>
    </source>
</evidence>
<evidence type="ECO:0000256" key="5">
    <source>
        <dbReference type="ARBA" id="ARBA00022725"/>
    </source>
</evidence>
<proteinExistence type="predicted"/>
<evidence type="ECO:0000256" key="4">
    <source>
        <dbReference type="ARBA" id="ARBA00022692"/>
    </source>
</evidence>
<dbReference type="GO" id="GO:0004984">
    <property type="term" value="F:olfactory receptor activity"/>
    <property type="evidence" value="ECO:0007669"/>
    <property type="project" value="InterPro"/>
</dbReference>
<evidence type="ECO:0000256" key="1">
    <source>
        <dbReference type="ARBA" id="ARBA00004651"/>
    </source>
</evidence>
<evidence type="ECO:0000313" key="11">
    <source>
        <dbReference type="EMBL" id="VEN61005.1"/>
    </source>
</evidence>
<dbReference type="GO" id="GO:0005886">
    <property type="term" value="C:plasma membrane"/>
    <property type="evidence" value="ECO:0007669"/>
    <property type="project" value="UniProtKB-SubCell"/>
</dbReference>
<reference evidence="11 12" key="1">
    <citation type="submission" date="2019-01" db="EMBL/GenBank/DDBJ databases">
        <authorList>
            <person name="Sayadi A."/>
        </authorList>
    </citation>
    <scope>NUCLEOTIDE SEQUENCE [LARGE SCALE GENOMIC DNA]</scope>
</reference>
<keyword evidence="8" id="KW-0675">Receptor</keyword>
<dbReference type="PANTHER" id="PTHR21137:SF35">
    <property type="entry name" value="ODORANT RECEPTOR 19A-RELATED"/>
    <property type="match status" value="1"/>
</dbReference>
<dbReference type="PANTHER" id="PTHR21137">
    <property type="entry name" value="ODORANT RECEPTOR"/>
    <property type="match status" value="1"/>
</dbReference>
<dbReference type="InterPro" id="IPR004117">
    <property type="entry name" value="7tm6_olfct_rcpt"/>
</dbReference>
<evidence type="ECO:0000256" key="8">
    <source>
        <dbReference type="ARBA" id="ARBA00023170"/>
    </source>
</evidence>
<dbReference type="Proteomes" id="UP000410492">
    <property type="component" value="Unassembled WGS sequence"/>
</dbReference>
<keyword evidence="6 10" id="KW-1133">Transmembrane helix</keyword>
<keyword evidence="3" id="KW-0716">Sensory transduction</keyword>
<keyword evidence="2" id="KW-1003">Cell membrane</keyword>
<dbReference type="GO" id="GO:0007165">
    <property type="term" value="P:signal transduction"/>
    <property type="evidence" value="ECO:0007669"/>
    <property type="project" value="UniProtKB-KW"/>
</dbReference>
<comment type="subcellular location">
    <subcellularLocation>
        <location evidence="1">Cell membrane</location>
        <topology evidence="1">Multi-pass membrane protein</topology>
    </subcellularLocation>
</comment>
<feature type="transmembrane region" description="Helical" evidence="10">
    <location>
        <begin position="198"/>
        <end position="218"/>
    </location>
</feature>
<organism evidence="11 12">
    <name type="scientific">Callosobruchus maculatus</name>
    <name type="common">Southern cowpea weevil</name>
    <name type="synonym">Pulse bruchid</name>
    <dbReference type="NCBI Taxonomy" id="64391"/>
    <lineage>
        <taxon>Eukaryota</taxon>
        <taxon>Metazoa</taxon>
        <taxon>Ecdysozoa</taxon>
        <taxon>Arthropoda</taxon>
        <taxon>Hexapoda</taxon>
        <taxon>Insecta</taxon>
        <taxon>Pterygota</taxon>
        <taxon>Neoptera</taxon>
        <taxon>Endopterygota</taxon>
        <taxon>Coleoptera</taxon>
        <taxon>Polyphaga</taxon>
        <taxon>Cucujiformia</taxon>
        <taxon>Chrysomeloidea</taxon>
        <taxon>Chrysomelidae</taxon>
        <taxon>Bruchinae</taxon>
        <taxon>Bruchini</taxon>
        <taxon>Callosobruchus</taxon>
    </lineage>
</organism>
<keyword evidence="9" id="KW-0807">Transducer</keyword>
<evidence type="ECO:0008006" key="13">
    <source>
        <dbReference type="Google" id="ProtNLM"/>
    </source>
</evidence>
<gene>
    <name evidence="11" type="ORF">CALMAC_LOCUS18534</name>
</gene>
<protein>
    <recommendedName>
        <fullName evidence="13">Odorant receptor</fullName>
    </recommendedName>
</protein>
<dbReference type="Pfam" id="PF02949">
    <property type="entry name" value="7tm_6"/>
    <property type="match status" value="1"/>
</dbReference>
<evidence type="ECO:0000313" key="12">
    <source>
        <dbReference type="Proteomes" id="UP000410492"/>
    </source>
</evidence>
<feature type="transmembrane region" description="Helical" evidence="10">
    <location>
        <begin position="122"/>
        <end position="147"/>
    </location>
</feature>
<feature type="transmembrane region" description="Helical" evidence="10">
    <location>
        <begin position="30"/>
        <end position="48"/>
    </location>
</feature>
<evidence type="ECO:0000256" key="9">
    <source>
        <dbReference type="ARBA" id="ARBA00023224"/>
    </source>
</evidence>
<keyword evidence="5" id="KW-0552">Olfaction</keyword>
<feature type="transmembrane region" description="Helical" evidence="10">
    <location>
        <begin position="55"/>
        <end position="74"/>
    </location>
</feature>
<evidence type="ECO:0000256" key="3">
    <source>
        <dbReference type="ARBA" id="ARBA00022606"/>
    </source>
</evidence>
<dbReference type="EMBL" id="CAACVG010012888">
    <property type="protein sequence ID" value="VEN61005.1"/>
    <property type="molecule type" value="Genomic_DNA"/>
</dbReference>
<evidence type="ECO:0000256" key="7">
    <source>
        <dbReference type="ARBA" id="ARBA00023136"/>
    </source>
</evidence>
<name>A0A653DLC5_CALMS</name>
<dbReference type="OrthoDB" id="6786800at2759"/>
<dbReference type="GO" id="GO:0005549">
    <property type="term" value="F:odorant binding"/>
    <property type="evidence" value="ECO:0007669"/>
    <property type="project" value="InterPro"/>
</dbReference>
<sequence>MHFFNIKYTLILLNIIGSHPGKVGSKFQTFLYYSLFLCVVFVVSLSAINMFTNNITAVEVATTLAAFFVIFHHLTRLKNIFYLFCVTLTTWTMLTVSLSKLPFECYVPKWMPLRSLIILEDVVCVAVCLVLHCTNMLFMTIVTLLALQVRMLSDNFGNIFELEDCDEMTRIELKEWIQHHCFLLKYVDTVNEAFSRGMLVYLGNVVGFLCSYIFILSISDISDFGSVIPIVNVILPGSQKRVAVTAGSFGELSLETCMKVLNTVVSYYMFLKTMIDA</sequence>
<evidence type="ECO:0000256" key="2">
    <source>
        <dbReference type="ARBA" id="ARBA00022475"/>
    </source>
</evidence>
<keyword evidence="4 10" id="KW-0812">Transmembrane</keyword>
<dbReference type="AlphaFoldDB" id="A0A653DLC5"/>
<accession>A0A653DLC5</accession>
<evidence type="ECO:0000256" key="6">
    <source>
        <dbReference type="ARBA" id="ARBA00022989"/>
    </source>
</evidence>